<dbReference type="AlphaFoldDB" id="A0A8J4UTE5"/>
<gene>
    <name evidence="8" type="primary">tlcd1</name>
    <name evidence="8" type="ORF">DAT39_003290</name>
</gene>
<evidence type="ECO:0000256" key="3">
    <source>
        <dbReference type="ARBA" id="ARBA00022989"/>
    </source>
</evidence>
<keyword evidence="3 6" id="KW-1133">Transmembrane helix</keyword>
<organism evidence="8 9">
    <name type="scientific">Clarias magur</name>
    <name type="common">Asian catfish</name>
    <name type="synonym">Macropteronotus magur</name>
    <dbReference type="NCBI Taxonomy" id="1594786"/>
    <lineage>
        <taxon>Eukaryota</taxon>
        <taxon>Metazoa</taxon>
        <taxon>Chordata</taxon>
        <taxon>Craniata</taxon>
        <taxon>Vertebrata</taxon>
        <taxon>Euteleostomi</taxon>
        <taxon>Actinopterygii</taxon>
        <taxon>Neopterygii</taxon>
        <taxon>Teleostei</taxon>
        <taxon>Ostariophysi</taxon>
        <taxon>Siluriformes</taxon>
        <taxon>Clariidae</taxon>
        <taxon>Clarias</taxon>
    </lineage>
</organism>
<comment type="subcellular location">
    <subcellularLocation>
        <location evidence="1">Membrane</location>
        <topology evidence="1">Multi-pass membrane protein</topology>
    </subcellularLocation>
</comment>
<dbReference type="InterPro" id="IPR050846">
    <property type="entry name" value="TLCD"/>
</dbReference>
<dbReference type="GO" id="GO:0071709">
    <property type="term" value="P:membrane assembly"/>
    <property type="evidence" value="ECO:0007669"/>
    <property type="project" value="TreeGrafter"/>
</dbReference>
<dbReference type="PROSITE" id="PS50922">
    <property type="entry name" value="TLC"/>
    <property type="match status" value="1"/>
</dbReference>
<feature type="non-terminal residue" evidence="8">
    <location>
        <position position="1"/>
    </location>
</feature>
<proteinExistence type="predicted"/>
<dbReference type="InterPro" id="IPR006634">
    <property type="entry name" value="TLC-dom"/>
</dbReference>
<dbReference type="OrthoDB" id="10266980at2759"/>
<evidence type="ECO:0000256" key="5">
    <source>
        <dbReference type="PROSITE-ProRule" id="PRU00205"/>
    </source>
</evidence>
<comment type="caution">
    <text evidence="8">The sequence shown here is derived from an EMBL/GenBank/DDBJ whole genome shotgun (WGS) entry which is preliminary data.</text>
</comment>
<dbReference type="PANTHER" id="PTHR13439:SF5">
    <property type="entry name" value="TLC DOMAIN-CONTAINING PROTEIN 1"/>
    <property type="match status" value="1"/>
</dbReference>
<dbReference type="Pfam" id="PF03798">
    <property type="entry name" value="TRAM_LAG1_CLN8"/>
    <property type="match status" value="1"/>
</dbReference>
<dbReference type="PANTHER" id="PTHR13439">
    <property type="entry name" value="CT120 PROTEIN"/>
    <property type="match status" value="1"/>
</dbReference>
<evidence type="ECO:0000313" key="8">
    <source>
        <dbReference type="EMBL" id="KAF5907002.1"/>
    </source>
</evidence>
<name>A0A8J4UTE5_CLAMG</name>
<feature type="transmembrane region" description="Helical" evidence="6">
    <location>
        <begin position="54"/>
        <end position="76"/>
    </location>
</feature>
<evidence type="ECO:0000256" key="4">
    <source>
        <dbReference type="ARBA" id="ARBA00023136"/>
    </source>
</evidence>
<dbReference type="GO" id="GO:0055091">
    <property type="term" value="P:phospholipid homeostasis"/>
    <property type="evidence" value="ECO:0007669"/>
    <property type="project" value="TreeGrafter"/>
</dbReference>
<sequence>MDGWLREVERRPILSVLCSSLAFMLLETLLKVLPRPHAINRDPWKSFKWKNLSVSLVHSLLTGPWAIFCVFQYPLIVYDLNSSTPVSYLLVVVSTGYFIHDARDIMFSGYARESWEFLLHHIM</sequence>
<keyword evidence="9" id="KW-1185">Reference proteome</keyword>
<evidence type="ECO:0000256" key="6">
    <source>
        <dbReference type="SAM" id="Phobius"/>
    </source>
</evidence>
<evidence type="ECO:0000313" key="9">
    <source>
        <dbReference type="Proteomes" id="UP000727407"/>
    </source>
</evidence>
<accession>A0A8J4UTE5</accession>
<evidence type="ECO:0000256" key="2">
    <source>
        <dbReference type="ARBA" id="ARBA00022692"/>
    </source>
</evidence>
<dbReference type="GO" id="GO:0005886">
    <property type="term" value="C:plasma membrane"/>
    <property type="evidence" value="ECO:0007669"/>
    <property type="project" value="TreeGrafter"/>
</dbReference>
<reference evidence="8" key="1">
    <citation type="submission" date="2020-07" db="EMBL/GenBank/DDBJ databases">
        <title>Clarias magur genome sequencing, assembly and annotation.</title>
        <authorList>
            <person name="Kushwaha B."/>
            <person name="Kumar R."/>
            <person name="Das P."/>
            <person name="Joshi C.G."/>
            <person name="Kumar D."/>
            <person name="Nagpure N.S."/>
            <person name="Pandey M."/>
            <person name="Agarwal S."/>
            <person name="Srivastava S."/>
            <person name="Singh M."/>
            <person name="Sahoo L."/>
            <person name="Jayasankar P."/>
            <person name="Meher P.K."/>
            <person name="Koringa P.G."/>
            <person name="Iquebal M.A."/>
            <person name="Das S.P."/>
            <person name="Bit A."/>
            <person name="Patnaik S."/>
            <person name="Patel N."/>
            <person name="Shah T.M."/>
            <person name="Hinsu A."/>
            <person name="Jena J.K."/>
        </authorList>
    </citation>
    <scope>NUCLEOTIDE SEQUENCE</scope>
    <source>
        <strain evidence="8">CIFAMagur01</strain>
        <tissue evidence="8">Testis</tissue>
    </source>
</reference>
<evidence type="ECO:0000256" key="1">
    <source>
        <dbReference type="ARBA" id="ARBA00004141"/>
    </source>
</evidence>
<dbReference type="GO" id="GO:0097035">
    <property type="term" value="P:regulation of membrane lipid distribution"/>
    <property type="evidence" value="ECO:0007669"/>
    <property type="project" value="TreeGrafter"/>
</dbReference>
<dbReference type="Proteomes" id="UP000727407">
    <property type="component" value="Unassembled WGS sequence"/>
</dbReference>
<keyword evidence="4 5" id="KW-0472">Membrane</keyword>
<keyword evidence="2 5" id="KW-0812">Transmembrane</keyword>
<protein>
    <submittedName>
        <fullName evidence="8">Calfacilitin</fullName>
    </submittedName>
</protein>
<dbReference type="GO" id="GO:0007009">
    <property type="term" value="P:plasma membrane organization"/>
    <property type="evidence" value="ECO:0007669"/>
    <property type="project" value="TreeGrafter"/>
</dbReference>
<evidence type="ECO:0000259" key="7">
    <source>
        <dbReference type="PROSITE" id="PS50922"/>
    </source>
</evidence>
<feature type="domain" description="TLC" evidence="7">
    <location>
        <begin position="44"/>
        <end position="123"/>
    </location>
</feature>
<dbReference type="EMBL" id="QNUK01000026">
    <property type="protein sequence ID" value="KAF5907002.1"/>
    <property type="molecule type" value="Genomic_DNA"/>
</dbReference>